<keyword evidence="2" id="KW-1185">Reference proteome</keyword>
<dbReference type="Proteomes" id="UP000287394">
    <property type="component" value="Chromosome"/>
</dbReference>
<dbReference type="KEGG" id="ccot:CCAX7_33190"/>
<dbReference type="AlphaFoldDB" id="A0A402CYM7"/>
<organism evidence="1 2">
    <name type="scientific">Capsulimonas corticalis</name>
    <dbReference type="NCBI Taxonomy" id="2219043"/>
    <lineage>
        <taxon>Bacteria</taxon>
        <taxon>Bacillati</taxon>
        <taxon>Armatimonadota</taxon>
        <taxon>Armatimonadia</taxon>
        <taxon>Capsulimonadales</taxon>
        <taxon>Capsulimonadaceae</taxon>
        <taxon>Capsulimonas</taxon>
    </lineage>
</organism>
<reference evidence="1 2" key="1">
    <citation type="journal article" date="2019" name="Int. J. Syst. Evol. Microbiol.">
        <title>Capsulimonas corticalis gen. nov., sp. nov., an aerobic capsulated bacterium, of a novel bacterial order, Capsulimonadales ord. nov., of the class Armatimonadia of the phylum Armatimonadetes.</title>
        <authorList>
            <person name="Li J."/>
            <person name="Kudo C."/>
            <person name="Tonouchi A."/>
        </authorList>
    </citation>
    <scope>NUCLEOTIDE SEQUENCE [LARGE SCALE GENOMIC DNA]</scope>
    <source>
        <strain evidence="1 2">AX-7</strain>
    </source>
</reference>
<evidence type="ECO:0000313" key="2">
    <source>
        <dbReference type="Proteomes" id="UP000287394"/>
    </source>
</evidence>
<name>A0A402CYM7_9BACT</name>
<dbReference type="EMBL" id="AP025739">
    <property type="protein sequence ID" value="BDI31268.1"/>
    <property type="molecule type" value="Genomic_DNA"/>
</dbReference>
<protein>
    <submittedName>
        <fullName evidence="1">Uncharacterized protein</fullName>
    </submittedName>
</protein>
<sequence>MLKVFGRQRAWAVELRKNFVEQMLGAAQVTAILLAQPAQGIVGKRSARPIRQSEVIETTLQCGGEVVRVPRVQRNGYQGPEEEAKIGVAAKNKTRFVPSGDLGQTPALHWG</sequence>
<proteinExistence type="predicted"/>
<accession>A0A402CYM7</accession>
<evidence type="ECO:0000313" key="1">
    <source>
        <dbReference type="EMBL" id="BDI31268.1"/>
    </source>
</evidence>
<gene>
    <name evidence="1" type="ORF">CCAX7_33190</name>
</gene>